<evidence type="ECO:0000313" key="1">
    <source>
        <dbReference type="Ensembl" id="ENSSRHP00000086386.1"/>
    </source>
</evidence>
<dbReference type="Ensembl" id="ENSSRHT00000088721.1">
    <property type="protein sequence ID" value="ENSSRHP00000086386.1"/>
    <property type="gene ID" value="ENSSRHG00000042741.1"/>
</dbReference>
<reference evidence="1" key="1">
    <citation type="submission" date="2025-08" db="UniProtKB">
        <authorList>
            <consortium name="Ensembl"/>
        </authorList>
    </citation>
    <scope>IDENTIFICATION</scope>
</reference>
<dbReference type="AlphaFoldDB" id="A0A673MAG0"/>
<evidence type="ECO:0008006" key="3">
    <source>
        <dbReference type="Google" id="ProtNLM"/>
    </source>
</evidence>
<name>A0A673MAG0_9TELE</name>
<keyword evidence="2" id="KW-1185">Reference proteome</keyword>
<organism evidence="1 2">
    <name type="scientific">Sinocyclocheilus rhinocerous</name>
    <dbReference type="NCBI Taxonomy" id="307959"/>
    <lineage>
        <taxon>Eukaryota</taxon>
        <taxon>Metazoa</taxon>
        <taxon>Chordata</taxon>
        <taxon>Craniata</taxon>
        <taxon>Vertebrata</taxon>
        <taxon>Euteleostomi</taxon>
        <taxon>Actinopterygii</taxon>
        <taxon>Neopterygii</taxon>
        <taxon>Teleostei</taxon>
        <taxon>Ostariophysi</taxon>
        <taxon>Cypriniformes</taxon>
        <taxon>Cyprinidae</taxon>
        <taxon>Cyprininae</taxon>
        <taxon>Sinocyclocheilus</taxon>
    </lineage>
</organism>
<evidence type="ECO:0000313" key="2">
    <source>
        <dbReference type="Proteomes" id="UP000472270"/>
    </source>
</evidence>
<dbReference type="PANTHER" id="PTHR45913:SF19">
    <property type="entry name" value="LOW QUALITY PROTEIN: ZINC FINGER BED DOMAIN-CONTAINING PROTEIN 5-LIKE"/>
    <property type="match status" value="1"/>
</dbReference>
<accession>A0A673MAG0</accession>
<protein>
    <recommendedName>
        <fullName evidence="3">DUF4371 domain-containing protein</fullName>
    </recommendedName>
</protein>
<dbReference type="PANTHER" id="PTHR45913">
    <property type="entry name" value="EPM2A-INTERACTING PROTEIN 1"/>
    <property type="match status" value="1"/>
</dbReference>
<proteinExistence type="predicted"/>
<reference evidence="1" key="2">
    <citation type="submission" date="2025-09" db="UniProtKB">
        <authorList>
            <consortium name="Ensembl"/>
        </authorList>
    </citation>
    <scope>IDENTIFICATION</scope>
</reference>
<dbReference type="Proteomes" id="UP000472270">
    <property type="component" value="Unassembled WGS sequence"/>
</dbReference>
<sequence length="382" mass="42405">MDHFLKRKADLGDRSVQAKASKCVVRKYDAEYIKFGFIRAGTETKPKAQCVECGDILSNEALKPSKLQRHLNSKHPGYGIQAQQKVITSLSTQSKVTLKASYMVAAHVAGSKKAFTIAEELILPGAVDMCRELLGDAAATKIQSIPLSDDTMARRIVDMSDDIECQLVERIKASPYFAIQLDESTDISNAALLLVFVRYCMDSNLCEDLLFCKELPTRTAADNVIHCLDEYFTEKGLDWKYCSDICTDGVAAMMGKHPGVVKQIQERAPEAKWTHCFLHGESLATKQISPELHEVMNIAVKTVNYIKKNALNSRCFARAIKFLLPFTTTYLCESGFSTVTITKSKARSKLKATLDATLRVSLSPISPRLDLIISKKQAQVSH</sequence>